<comment type="caution">
    <text evidence="10">The sequence shown here is derived from an EMBL/GenBank/DDBJ whole genome shotgun (WGS) entry which is preliminary data.</text>
</comment>
<accession>A0ABR1F6E1</accession>
<reference evidence="10 11" key="1">
    <citation type="submission" date="2024-03" db="EMBL/GenBank/DDBJ databases">
        <title>Genome-scale model development and genomic sequencing of the oleaginous clade Lipomyces.</title>
        <authorList>
            <consortium name="Lawrence Berkeley National Laboratory"/>
            <person name="Czajka J.J."/>
            <person name="Han Y."/>
            <person name="Kim J."/>
            <person name="Mondo S.J."/>
            <person name="Hofstad B.A."/>
            <person name="Robles A."/>
            <person name="Haridas S."/>
            <person name="Riley R."/>
            <person name="LaButti K."/>
            <person name="Pangilinan J."/>
            <person name="Andreopoulos W."/>
            <person name="Lipzen A."/>
            <person name="Yan J."/>
            <person name="Wang M."/>
            <person name="Ng V."/>
            <person name="Grigoriev I.V."/>
            <person name="Spatafora J.W."/>
            <person name="Magnuson J.K."/>
            <person name="Baker S.E."/>
            <person name="Pomraning K.R."/>
        </authorList>
    </citation>
    <scope>NUCLEOTIDE SEQUENCE [LARGE SCALE GENOMIC DNA]</scope>
    <source>
        <strain evidence="10 11">Phaff 52-87</strain>
    </source>
</reference>
<evidence type="ECO:0000256" key="4">
    <source>
        <dbReference type="ARBA" id="ARBA00022692"/>
    </source>
</evidence>
<protein>
    <recommendedName>
        <fullName evidence="9">Mitochondrial pyruvate carrier</fullName>
    </recommendedName>
</protein>
<comment type="subcellular location">
    <subcellularLocation>
        <location evidence="1 9">Mitochondrion inner membrane</location>
        <topology evidence="1 9">Multi-pass membrane protein</topology>
    </subcellularLocation>
</comment>
<evidence type="ECO:0000256" key="6">
    <source>
        <dbReference type="ARBA" id="ARBA00022989"/>
    </source>
</evidence>
<evidence type="ECO:0000313" key="10">
    <source>
        <dbReference type="EMBL" id="KAK7204673.1"/>
    </source>
</evidence>
<sequence length="127" mass="13851">MSPANVFQRFGSFLFSKDFLKKRLLTIHLSGPVSNFGIPVAAVMDIKKDPTLISGPMTGSLIVYSLVFMKYSMSITPVNYLLFGCHLVNECAQLAQGFRYVNYWNFGGRERTMTAEGAAAGAAAAAK</sequence>
<evidence type="ECO:0000256" key="7">
    <source>
        <dbReference type="ARBA" id="ARBA00023128"/>
    </source>
</evidence>
<evidence type="ECO:0000256" key="1">
    <source>
        <dbReference type="ARBA" id="ARBA00004448"/>
    </source>
</evidence>
<evidence type="ECO:0000256" key="9">
    <source>
        <dbReference type="RuleBase" id="RU363100"/>
    </source>
</evidence>
<evidence type="ECO:0000313" key="11">
    <source>
        <dbReference type="Proteomes" id="UP001498771"/>
    </source>
</evidence>
<organism evidence="10 11">
    <name type="scientific">Myxozyma melibiosi</name>
    <dbReference type="NCBI Taxonomy" id="54550"/>
    <lineage>
        <taxon>Eukaryota</taxon>
        <taxon>Fungi</taxon>
        <taxon>Dikarya</taxon>
        <taxon>Ascomycota</taxon>
        <taxon>Saccharomycotina</taxon>
        <taxon>Lipomycetes</taxon>
        <taxon>Lipomycetales</taxon>
        <taxon>Lipomycetaceae</taxon>
        <taxon>Myxozyma</taxon>
    </lineage>
</organism>
<proteinExistence type="inferred from homology"/>
<name>A0ABR1F6E1_9ASCO</name>
<keyword evidence="11" id="KW-1185">Reference proteome</keyword>
<comment type="similarity">
    <text evidence="2 9">Belongs to the mitochondrial pyruvate carrier (MPC) (TC 2.A.105) family.</text>
</comment>
<dbReference type="RefSeq" id="XP_064767706.1">
    <property type="nucleotide sequence ID" value="XM_064912830.1"/>
</dbReference>
<gene>
    <name evidence="10" type="ORF">BZA70DRAFT_279741</name>
</gene>
<dbReference type="EMBL" id="JBBJBU010000007">
    <property type="protein sequence ID" value="KAK7204673.1"/>
    <property type="molecule type" value="Genomic_DNA"/>
</dbReference>
<keyword evidence="5 9" id="KW-0999">Mitochondrion inner membrane</keyword>
<keyword evidence="8" id="KW-0472">Membrane</keyword>
<evidence type="ECO:0000256" key="5">
    <source>
        <dbReference type="ARBA" id="ARBA00022792"/>
    </source>
</evidence>
<dbReference type="InterPro" id="IPR005336">
    <property type="entry name" value="MPC"/>
</dbReference>
<dbReference type="PANTHER" id="PTHR14154">
    <property type="entry name" value="UPF0041 BRAIN PROTEIN 44-RELATED"/>
    <property type="match status" value="1"/>
</dbReference>
<keyword evidence="4" id="KW-0812">Transmembrane</keyword>
<comment type="function">
    <text evidence="9">Mediates the uptake of pyruvate into mitochondria.</text>
</comment>
<evidence type="ECO:0000256" key="3">
    <source>
        <dbReference type="ARBA" id="ARBA00022448"/>
    </source>
</evidence>
<keyword evidence="6" id="KW-1133">Transmembrane helix</keyword>
<evidence type="ECO:0000256" key="2">
    <source>
        <dbReference type="ARBA" id="ARBA00006416"/>
    </source>
</evidence>
<evidence type="ECO:0000256" key="8">
    <source>
        <dbReference type="ARBA" id="ARBA00023136"/>
    </source>
</evidence>
<dbReference type="GeneID" id="90038342"/>
<dbReference type="Proteomes" id="UP001498771">
    <property type="component" value="Unassembled WGS sequence"/>
</dbReference>
<dbReference type="Pfam" id="PF03650">
    <property type="entry name" value="MPC"/>
    <property type="match status" value="1"/>
</dbReference>
<keyword evidence="7 9" id="KW-0496">Mitochondrion</keyword>
<keyword evidence="3 9" id="KW-0813">Transport</keyword>